<protein>
    <submittedName>
        <fullName evidence="1">Unannotated protein</fullName>
    </submittedName>
</protein>
<name>A0A6J7IX22_9ZZZZ</name>
<proteinExistence type="predicted"/>
<sequence>MADFQAATGLTDQWGAPQGLLGYAAFARSQGVPLAVPEWSGVADQGDSPAFIQGMHDWFAANAGSGPGQLLYEILFDIDNGAYGGNFILSTTSRLTTSADAYRRLF</sequence>
<gene>
    <name evidence="1" type="ORF">UFOPK3609_02149</name>
</gene>
<dbReference type="EMBL" id="CAFBMQ010000433">
    <property type="protein sequence ID" value="CAB4934904.1"/>
    <property type="molecule type" value="Genomic_DNA"/>
</dbReference>
<dbReference type="InterPro" id="IPR017853">
    <property type="entry name" value="GH"/>
</dbReference>
<dbReference type="AlphaFoldDB" id="A0A6J7IX22"/>
<organism evidence="1">
    <name type="scientific">freshwater metagenome</name>
    <dbReference type="NCBI Taxonomy" id="449393"/>
    <lineage>
        <taxon>unclassified sequences</taxon>
        <taxon>metagenomes</taxon>
        <taxon>ecological metagenomes</taxon>
    </lineage>
</organism>
<dbReference type="SUPFAM" id="SSF51445">
    <property type="entry name" value="(Trans)glycosidases"/>
    <property type="match status" value="1"/>
</dbReference>
<accession>A0A6J7IX22</accession>
<reference evidence="1" key="1">
    <citation type="submission" date="2020-05" db="EMBL/GenBank/DDBJ databases">
        <authorList>
            <person name="Chiriac C."/>
            <person name="Salcher M."/>
            <person name="Ghai R."/>
            <person name="Kavagutti S V."/>
        </authorList>
    </citation>
    <scope>NUCLEOTIDE SEQUENCE</scope>
</reference>
<evidence type="ECO:0000313" key="1">
    <source>
        <dbReference type="EMBL" id="CAB4934904.1"/>
    </source>
</evidence>